<reference evidence="1 2" key="1">
    <citation type="submission" date="2009-01" db="EMBL/GenBank/DDBJ databases">
        <authorList>
            <person name="Fulton L."/>
            <person name="Clifton S."/>
            <person name="Fulton B."/>
            <person name="Xu J."/>
            <person name="Minx P."/>
            <person name="Pepin K.H."/>
            <person name="Johnson M."/>
            <person name="Bhonagiri V."/>
            <person name="Nash W.E."/>
            <person name="Mardis E.R."/>
            <person name="Wilson R.K."/>
        </authorList>
    </citation>
    <scope>NUCLEOTIDE SEQUENCE [LARGE SCALE GENOMIC DNA]</scope>
    <source>
        <strain evidence="2">DSM 10507 / JCM 14656 / S5a33</strain>
    </source>
</reference>
<comment type="caution">
    <text evidence="1">The sequence shown here is derived from an EMBL/GenBank/DDBJ whole genome shotgun (WGS) entry which is preliminary data.</text>
</comment>
<evidence type="ECO:0000313" key="1">
    <source>
        <dbReference type="EMBL" id="EEG47776.1"/>
    </source>
</evidence>
<dbReference type="AlphaFoldDB" id="C0CR13"/>
<reference evidence="1 2" key="2">
    <citation type="submission" date="2009-02" db="EMBL/GenBank/DDBJ databases">
        <title>Draft genome sequence of Blautia hydrogenotrophica DSM 10507 (Ruminococcus hydrogenotrophicus DSM 10507).</title>
        <authorList>
            <person name="Sudarsanam P."/>
            <person name="Ley R."/>
            <person name="Guruge J."/>
            <person name="Turnbaugh P.J."/>
            <person name="Mahowald M."/>
            <person name="Liep D."/>
            <person name="Gordon J."/>
        </authorList>
    </citation>
    <scope>NUCLEOTIDE SEQUENCE [LARGE SCALE GENOMIC DNA]</scope>
    <source>
        <strain evidence="2">DSM 10507 / JCM 14656 / S5a33</strain>
    </source>
</reference>
<keyword evidence="2" id="KW-1185">Reference proteome</keyword>
<dbReference type="RefSeq" id="WP_005951463.1">
    <property type="nucleotide sequence ID" value="NZ_CP136423.1"/>
</dbReference>
<accession>C0CR13</accession>
<dbReference type="Proteomes" id="UP000003100">
    <property type="component" value="Unassembled WGS sequence"/>
</dbReference>
<protein>
    <submittedName>
        <fullName evidence="1">Uncharacterized protein</fullName>
    </submittedName>
</protein>
<dbReference type="EMBL" id="ACBZ01000177">
    <property type="protein sequence ID" value="EEG47776.1"/>
    <property type="molecule type" value="Genomic_DNA"/>
</dbReference>
<gene>
    <name evidence="1" type="ORF">RUMHYD_03326</name>
</gene>
<dbReference type="HOGENOM" id="CLU_1529699_0_0_9"/>
<sequence>MNDWNYDIDSCPLDTKVRLLSADNCFLLPQMEFVGTLTDNGRFITRGKCYEGDPDYFYRSAIVAWKPYEESVVGRKMTREEARALELTCEKLLFDATGENCSVSMALSGHLRIQFGENNMTISKHDLFTVEWMNYNGDFTVLLDEIDVIQKTIQENNKLFKRLMWSYEHIRELGE</sequence>
<evidence type="ECO:0000313" key="2">
    <source>
        <dbReference type="Proteomes" id="UP000003100"/>
    </source>
</evidence>
<dbReference type="GeneID" id="86822250"/>
<name>C0CR13_BLAHS</name>
<proteinExistence type="predicted"/>
<dbReference type="PATRIC" id="fig|476272.21.peg.602"/>
<organism evidence="1 2">
    <name type="scientific">Blautia hydrogenotrophica (strain DSM 10507 / JCM 14656 / S5a33)</name>
    <name type="common">Ruminococcus hydrogenotrophicus</name>
    <dbReference type="NCBI Taxonomy" id="476272"/>
    <lineage>
        <taxon>Bacteria</taxon>
        <taxon>Bacillati</taxon>
        <taxon>Bacillota</taxon>
        <taxon>Clostridia</taxon>
        <taxon>Lachnospirales</taxon>
        <taxon>Lachnospiraceae</taxon>
        <taxon>Blautia</taxon>
    </lineage>
</organism>